<accession>A0ABR3W471</accession>
<feature type="region of interest" description="Disordered" evidence="1">
    <location>
        <begin position="252"/>
        <end position="271"/>
    </location>
</feature>
<sequence>MTRDDFAEQAIGTDSGSHARSDEVGNPSPSRHGRDSAKKKRSWVVRKVKGPVIGKLARKIAASQGRSEGTEKSSMPLPGRDPDTRGPSSIMVRKVQVKPYYQAKTASIEASTVEANPSPTIGEGVDAHSKPLIRKHKVGYTRQKEHLNIPATMWPEKQLNLLSRRRALNLKTLPVATTPRDIIVSIDNTVREFDITRRSDRITDIVIKPRSDSAESVDAVVIFLHSDGAQTFYDLAVKRQFKVLGVEPEVSLEDAEDPSKVPQQSEDKAIGELPKLDRREFFSSPEQRRIVRRTSLIYN</sequence>
<evidence type="ECO:0000313" key="3">
    <source>
        <dbReference type="Proteomes" id="UP001583177"/>
    </source>
</evidence>
<organism evidence="2 3">
    <name type="scientific">Diaporthe australafricana</name>
    <dbReference type="NCBI Taxonomy" id="127596"/>
    <lineage>
        <taxon>Eukaryota</taxon>
        <taxon>Fungi</taxon>
        <taxon>Dikarya</taxon>
        <taxon>Ascomycota</taxon>
        <taxon>Pezizomycotina</taxon>
        <taxon>Sordariomycetes</taxon>
        <taxon>Sordariomycetidae</taxon>
        <taxon>Diaporthales</taxon>
        <taxon>Diaporthaceae</taxon>
        <taxon>Diaporthe</taxon>
    </lineage>
</organism>
<dbReference type="Proteomes" id="UP001583177">
    <property type="component" value="Unassembled WGS sequence"/>
</dbReference>
<evidence type="ECO:0000313" key="2">
    <source>
        <dbReference type="EMBL" id="KAL1852514.1"/>
    </source>
</evidence>
<name>A0ABR3W471_9PEZI</name>
<feature type="compositionally biased region" description="Basic residues" evidence="1">
    <location>
        <begin position="37"/>
        <end position="49"/>
    </location>
</feature>
<keyword evidence="3" id="KW-1185">Reference proteome</keyword>
<evidence type="ECO:0000256" key="1">
    <source>
        <dbReference type="SAM" id="MobiDB-lite"/>
    </source>
</evidence>
<protein>
    <submittedName>
        <fullName evidence="2">Uncharacterized protein</fullName>
    </submittedName>
</protein>
<comment type="caution">
    <text evidence="2">The sequence shown here is derived from an EMBL/GenBank/DDBJ whole genome shotgun (WGS) entry which is preliminary data.</text>
</comment>
<proteinExistence type="predicted"/>
<gene>
    <name evidence="2" type="ORF">Daus18300_012112</name>
</gene>
<feature type="region of interest" description="Disordered" evidence="1">
    <location>
        <begin position="1"/>
        <end position="88"/>
    </location>
</feature>
<reference evidence="2 3" key="1">
    <citation type="journal article" date="2024" name="IMA Fungus">
        <title>IMA Genome - F19 : A genome assembly and annotation guide to empower mycologists, including annotated draft genome sequences of Ceratocystis pirilliformis, Diaporthe australafricana, Fusarium ophioides, Paecilomyces lecythidis, and Sporothrix stenoceras.</title>
        <authorList>
            <person name="Aylward J."/>
            <person name="Wilson A.M."/>
            <person name="Visagie C.M."/>
            <person name="Spraker J."/>
            <person name="Barnes I."/>
            <person name="Buitendag C."/>
            <person name="Ceriani C."/>
            <person name="Del Mar Angel L."/>
            <person name="du Plessis D."/>
            <person name="Fuchs T."/>
            <person name="Gasser K."/>
            <person name="Kramer D."/>
            <person name="Li W."/>
            <person name="Munsamy K."/>
            <person name="Piso A."/>
            <person name="Price J.L."/>
            <person name="Sonnekus B."/>
            <person name="Thomas C."/>
            <person name="van der Nest A."/>
            <person name="van Dijk A."/>
            <person name="van Heerden A."/>
            <person name="van Vuuren N."/>
            <person name="Yilmaz N."/>
            <person name="Duong T.A."/>
            <person name="van der Merwe N.A."/>
            <person name="Wingfield M.J."/>
            <person name="Wingfield B.D."/>
        </authorList>
    </citation>
    <scope>NUCLEOTIDE SEQUENCE [LARGE SCALE GENOMIC DNA]</scope>
    <source>
        <strain evidence="2 3">CMW 18300</strain>
    </source>
</reference>
<dbReference type="EMBL" id="JAWRVE010000158">
    <property type="protein sequence ID" value="KAL1852514.1"/>
    <property type="molecule type" value="Genomic_DNA"/>
</dbReference>